<dbReference type="InterPro" id="IPR010730">
    <property type="entry name" value="HET"/>
</dbReference>
<dbReference type="Proteomes" id="UP000800039">
    <property type="component" value="Unassembled WGS sequence"/>
</dbReference>
<name>A0A9P4L9B5_9PLEO</name>
<dbReference type="AlphaFoldDB" id="A0A9P4L9B5"/>
<proteinExistence type="predicted"/>
<dbReference type="GeneID" id="63847218"/>
<comment type="caution">
    <text evidence="2">The sequence shown here is derived from an EMBL/GenBank/DDBJ whole genome shotgun (WGS) entry which is preliminary data.</text>
</comment>
<gene>
    <name evidence="2" type="ORF">K460DRAFT_304007</name>
</gene>
<dbReference type="PANTHER" id="PTHR24148:SF73">
    <property type="entry name" value="HET DOMAIN PROTEIN (AFU_ORTHOLOGUE AFUA_8G01020)"/>
    <property type="match status" value="1"/>
</dbReference>
<evidence type="ECO:0000313" key="2">
    <source>
        <dbReference type="EMBL" id="KAF1846981.1"/>
    </source>
</evidence>
<dbReference type="PANTHER" id="PTHR24148">
    <property type="entry name" value="ANKYRIN REPEAT DOMAIN-CONTAINING PROTEIN 39 HOMOLOG-RELATED"/>
    <property type="match status" value="1"/>
</dbReference>
<reference evidence="2" key="1">
    <citation type="submission" date="2020-01" db="EMBL/GenBank/DDBJ databases">
        <authorList>
            <consortium name="DOE Joint Genome Institute"/>
            <person name="Haridas S."/>
            <person name="Albert R."/>
            <person name="Binder M."/>
            <person name="Bloem J."/>
            <person name="Labutti K."/>
            <person name="Salamov A."/>
            <person name="Andreopoulos B."/>
            <person name="Baker S.E."/>
            <person name="Barry K."/>
            <person name="Bills G."/>
            <person name="Bluhm B.H."/>
            <person name="Cannon C."/>
            <person name="Castanera R."/>
            <person name="Culley D.E."/>
            <person name="Daum C."/>
            <person name="Ezra D."/>
            <person name="Gonzalez J.B."/>
            <person name="Henrissat B."/>
            <person name="Kuo A."/>
            <person name="Liang C."/>
            <person name="Lipzen A."/>
            <person name="Lutzoni F."/>
            <person name="Magnuson J."/>
            <person name="Mondo S."/>
            <person name="Nolan M."/>
            <person name="Ohm R."/>
            <person name="Pangilinan J."/>
            <person name="Park H.-J."/>
            <person name="Ramirez L."/>
            <person name="Alfaro M."/>
            <person name="Sun H."/>
            <person name="Tritt A."/>
            <person name="Yoshinaga Y."/>
            <person name="Zwiers L.-H."/>
            <person name="Turgeon B.G."/>
            <person name="Goodwin S.B."/>
            <person name="Spatafora J.W."/>
            <person name="Crous P.W."/>
            <person name="Grigoriev I.V."/>
        </authorList>
    </citation>
    <scope>NUCLEOTIDE SEQUENCE</scope>
    <source>
        <strain evidence="2">CBS 394.84</strain>
    </source>
</reference>
<dbReference type="EMBL" id="ML976615">
    <property type="protein sequence ID" value="KAF1846981.1"/>
    <property type="molecule type" value="Genomic_DNA"/>
</dbReference>
<feature type="domain" description="Heterokaryon incompatibility" evidence="1">
    <location>
        <begin position="2"/>
        <end position="130"/>
    </location>
</feature>
<evidence type="ECO:0000259" key="1">
    <source>
        <dbReference type="Pfam" id="PF06985"/>
    </source>
</evidence>
<dbReference type="OrthoDB" id="5386682at2759"/>
<dbReference type="InterPro" id="IPR052895">
    <property type="entry name" value="HetReg/Transcr_Mod"/>
</dbReference>
<dbReference type="RefSeq" id="XP_040789544.1">
    <property type="nucleotide sequence ID" value="XM_040929966.1"/>
</dbReference>
<sequence length="572" mass="65167">MIECGGVTLQVGRNLWNFLRRFRAWDAARGNRLWIDAICINQKDGRERNHQVAQMGFIYSMAASTIAWLGEVTGREDIVFRLAVEYRNYDQAKIEELNHQDKQGEESEQRTAILHLLRNPYWTRVWIIQEFLLAQSLEIWCGKDCMDDRSLYKVFSGYHADTLLRYWQGPGIALFSERTEWPQRNSSDEAAPKLRLRYLIKVFSTSACSERYDKVYGLLGLARDATEPPHPIRPDYDKSAIEVLVDVLRNQHGRREEGDYDDHRFVESLRVMLGVPRMQLAKYILEKAPVTEPHIYALTSRMRLKVPLRFISTVTRCNSQLSRSELLACEELAVTQHNYPWPLMPRSFVIPSTEALIENIIKVIDPSKADNSQGHCPMSTARLVDILFRSAMQAAERCIPTPQQKGNEYHSFTGTNGVSGIAFGARPEVEHKIAVFPSASHTRIALLVDSSYESSRITGVAYLSSSGADEERSEISPSIWHVPTPEQRQDVDVINSRTLSDQSGIMEETNEAEITSDFCLTCGDPISLFDLCQRGFLDESQLKHMVGKELEAEDAAEEEHSCDKEGCSQIYF</sequence>
<evidence type="ECO:0000313" key="3">
    <source>
        <dbReference type="Proteomes" id="UP000800039"/>
    </source>
</evidence>
<accession>A0A9P4L9B5</accession>
<protein>
    <recommendedName>
        <fullName evidence="1">Heterokaryon incompatibility domain-containing protein</fullName>
    </recommendedName>
</protein>
<keyword evidence="3" id="KW-1185">Reference proteome</keyword>
<organism evidence="2 3">
    <name type="scientific">Cucurbitaria berberidis CBS 394.84</name>
    <dbReference type="NCBI Taxonomy" id="1168544"/>
    <lineage>
        <taxon>Eukaryota</taxon>
        <taxon>Fungi</taxon>
        <taxon>Dikarya</taxon>
        <taxon>Ascomycota</taxon>
        <taxon>Pezizomycotina</taxon>
        <taxon>Dothideomycetes</taxon>
        <taxon>Pleosporomycetidae</taxon>
        <taxon>Pleosporales</taxon>
        <taxon>Pleosporineae</taxon>
        <taxon>Cucurbitariaceae</taxon>
        <taxon>Cucurbitaria</taxon>
    </lineage>
</organism>
<dbReference type="Pfam" id="PF06985">
    <property type="entry name" value="HET"/>
    <property type="match status" value="1"/>
</dbReference>